<dbReference type="OrthoDB" id="9801832at2"/>
<dbReference type="Pfam" id="PF00403">
    <property type="entry name" value="HMA"/>
    <property type="match status" value="1"/>
</dbReference>
<evidence type="ECO:0000259" key="2">
    <source>
        <dbReference type="PROSITE" id="PS50846"/>
    </source>
</evidence>
<dbReference type="Proteomes" id="UP000033519">
    <property type="component" value="Unassembled WGS sequence"/>
</dbReference>
<dbReference type="Proteomes" id="UP000182258">
    <property type="component" value="Unassembled WGS sequence"/>
</dbReference>
<dbReference type="RefSeq" id="WP_046169453.1">
    <property type="nucleotide sequence ID" value="NZ_FOMB01000050.1"/>
</dbReference>
<evidence type="ECO:0000256" key="1">
    <source>
        <dbReference type="ARBA" id="ARBA00022723"/>
    </source>
</evidence>
<evidence type="ECO:0000313" key="6">
    <source>
        <dbReference type="Proteomes" id="UP000182258"/>
    </source>
</evidence>
<dbReference type="EMBL" id="LAPV01000020">
    <property type="protein sequence ID" value="KKC34502.1"/>
    <property type="molecule type" value="Genomic_DNA"/>
</dbReference>
<dbReference type="InterPro" id="IPR036163">
    <property type="entry name" value="HMA_dom_sf"/>
</dbReference>
<accession>A0A0F5Q0P0</accession>
<dbReference type="PROSITE" id="PS50846">
    <property type="entry name" value="HMA_2"/>
    <property type="match status" value="1"/>
</dbReference>
<dbReference type="EMBL" id="FOMB01000050">
    <property type="protein sequence ID" value="SFD39200.1"/>
    <property type="molecule type" value="Genomic_DNA"/>
</dbReference>
<dbReference type="PROSITE" id="PS01047">
    <property type="entry name" value="HMA_1"/>
    <property type="match status" value="1"/>
</dbReference>
<keyword evidence="1" id="KW-0479">Metal-binding</keyword>
<evidence type="ECO:0000313" key="4">
    <source>
        <dbReference type="EMBL" id="SFD39200.1"/>
    </source>
</evidence>
<dbReference type="CDD" id="cd00371">
    <property type="entry name" value="HMA"/>
    <property type="match status" value="1"/>
</dbReference>
<evidence type="ECO:0000313" key="3">
    <source>
        <dbReference type="EMBL" id="KKC34502.1"/>
    </source>
</evidence>
<keyword evidence="5" id="KW-1185">Reference proteome</keyword>
<reference evidence="3 5" key="1">
    <citation type="submission" date="2015-03" db="EMBL/GenBank/DDBJ databases">
        <authorList>
            <person name="Lepp D."/>
            <person name="Hassan Y.I."/>
            <person name="Li X.-Z."/>
            <person name="Zhou T."/>
        </authorList>
    </citation>
    <scope>NUCLEOTIDE SEQUENCE [LARGE SCALE GENOMIC DNA]</scope>
    <source>
        <strain evidence="3 5">Cr7-05</strain>
    </source>
</reference>
<proteinExistence type="predicted"/>
<dbReference type="STRING" id="728005.SAMN04488059_1508"/>
<dbReference type="InterPro" id="IPR017969">
    <property type="entry name" value="Heavy-metal-associated_CS"/>
</dbReference>
<dbReference type="SUPFAM" id="SSF55008">
    <property type="entry name" value="HMA, heavy metal-associated domain"/>
    <property type="match status" value="1"/>
</dbReference>
<sequence length="66" mass="6864">MPKFQVNDMTCGHCVASVEKAVKGVDASAVVKIDLGTHLVDIQSGKAAEEFAAAIDRAGYTGELQA</sequence>
<evidence type="ECO:0000313" key="5">
    <source>
        <dbReference type="Proteomes" id="UP000033519"/>
    </source>
</evidence>
<dbReference type="Gene3D" id="3.30.70.100">
    <property type="match status" value="1"/>
</dbReference>
<dbReference type="PATRIC" id="fig|728005.3.peg.2538"/>
<dbReference type="InterPro" id="IPR006121">
    <property type="entry name" value="HMA_dom"/>
</dbReference>
<dbReference type="AlphaFoldDB" id="A0A0F5Q0P0"/>
<organism evidence="4 6">
    <name type="scientific">Devosia psychrophila</name>
    <dbReference type="NCBI Taxonomy" id="728005"/>
    <lineage>
        <taxon>Bacteria</taxon>
        <taxon>Pseudomonadati</taxon>
        <taxon>Pseudomonadota</taxon>
        <taxon>Alphaproteobacteria</taxon>
        <taxon>Hyphomicrobiales</taxon>
        <taxon>Devosiaceae</taxon>
        <taxon>Devosia</taxon>
    </lineage>
</organism>
<reference evidence="4 6" key="2">
    <citation type="submission" date="2016-10" db="EMBL/GenBank/DDBJ databases">
        <authorList>
            <person name="de Groot N.N."/>
        </authorList>
    </citation>
    <scope>NUCLEOTIDE SEQUENCE [LARGE SCALE GENOMIC DNA]</scope>
    <source>
        <strain evidence="4 6">CGMCC 1.10210</strain>
    </source>
</reference>
<feature type="domain" description="HMA" evidence="2">
    <location>
        <begin position="1"/>
        <end position="63"/>
    </location>
</feature>
<dbReference type="GO" id="GO:0046872">
    <property type="term" value="F:metal ion binding"/>
    <property type="evidence" value="ECO:0007669"/>
    <property type="project" value="UniProtKB-KW"/>
</dbReference>
<protein>
    <submittedName>
        <fullName evidence="4">Copper chaperone</fullName>
    </submittedName>
</protein>
<name>A0A0F5Q0P0_9HYPH</name>
<gene>
    <name evidence="4" type="ORF">SAMN04488059_1508</name>
    <name evidence="3" type="ORF">WH91_02540</name>
</gene>